<proteinExistence type="predicted"/>
<organism evidence="2 3">
    <name type="scientific">Lactuca saligna</name>
    <name type="common">Willowleaf lettuce</name>
    <dbReference type="NCBI Taxonomy" id="75948"/>
    <lineage>
        <taxon>Eukaryota</taxon>
        <taxon>Viridiplantae</taxon>
        <taxon>Streptophyta</taxon>
        <taxon>Embryophyta</taxon>
        <taxon>Tracheophyta</taxon>
        <taxon>Spermatophyta</taxon>
        <taxon>Magnoliopsida</taxon>
        <taxon>eudicotyledons</taxon>
        <taxon>Gunneridae</taxon>
        <taxon>Pentapetalae</taxon>
        <taxon>asterids</taxon>
        <taxon>campanulids</taxon>
        <taxon>Asterales</taxon>
        <taxon>Asteraceae</taxon>
        <taxon>Cichorioideae</taxon>
        <taxon>Cichorieae</taxon>
        <taxon>Lactucinae</taxon>
        <taxon>Lactuca</taxon>
    </lineage>
</organism>
<evidence type="ECO:0000313" key="3">
    <source>
        <dbReference type="Proteomes" id="UP001177003"/>
    </source>
</evidence>
<feature type="region of interest" description="Disordered" evidence="1">
    <location>
        <begin position="65"/>
        <end position="84"/>
    </location>
</feature>
<reference evidence="2" key="1">
    <citation type="submission" date="2023-04" db="EMBL/GenBank/DDBJ databases">
        <authorList>
            <person name="Vijverberg K."/>
            <person name="Xiong W."/>
            <person name="Schranz E."/>
        </authorList>
    </citation>
    <scope>NUCLEOTIDE SEQUENCE</scope>
</reference>
<name>A0AA36EFB5_LACSI</name>
<evidence type="ECO:0000313" key="2">
    <source>
        <dbReference type="EMBL" id="CAI9294298.1"/>
    </source>
</evidence>
<dbReference type="EMBL" id="OX465083">
    <property type="protein sequence ID" value="CAI9294298.1"/>
    <property type="molecule type" value="Genomic_DNA"/>
</dbReference>
<sequence length="306" mass="34319">MRNPKLFASHNYLAKVAPESNFDESGKSQSPHRDLDMGIPSPTRGFPIKSNIKEIGGLGGSVHTSNVDTTTNQGEGVTTTESQGTSTIIISSSFDTSTIDTTVSLPSFHTSISTTLPQSKQSPTFGNILNQPITSLFPSQSTEGAKPVQEDETTKDGEFMDSFADIEFDQEEENIPDHMLMSRKQFNILNMKLNSLLKLQVDARAQNYVSGIEVDVMLKAQELQLRNELDLMNKNNENHVKVKYSTFNDVLTELKAVAKERHILFVQVVKRFVKTSIGRLRNSRLIWRSKWKLLQMITVLFIPKLI</sequence>
<evidence type="ECO:0000256" key="1">
    <source>
        <dbReference type="SAM" id="MobiDB-lite"/>
    </source>
</evidence>
<keyword evidence="3" id="KW-1185">Reference proteome</keyword>
<feature type="compositionally biased region" description="Low complexity" evidence="1">
    <location>
        <begin position="69"/>
        <end position="84"/>
    </location>
</feature>
<gene>
    <name evidence="2" type="ORF">LSALG_LOCUS33284</name>
</gene>
<accession>A0AA36EFB5</accession>
<feature type="region of interest" description="Disordered" evidence="1">
    <location>
        <begin position="18"/>
        <end position="40"/>
    </location>
</feature>
<protein>
    <submittedName>
        <fullName evidence="2">Uncharacterized protein</fullName>
    </submittedName>
</protein>
<dbReference type="AlphaFoldDB" id="A0AA36EFB5"/>
<dbReference type="Proteomes" id="UP001177003">
    <property type="component" value="Chromosome 7"/>
</dbReference>